<dbReference type="HOGENOM" id="CLU_2026562_0_0_1"/>
<dbReference type="InterPro" id="IPR041450">
    <property type="entry name" value="ToxB-like_N_ascomy"/>
</dbReference>
<dbReference type="STRING" id="1213859.L2FQQ7"/>
<feature type="signal peptide" evidence="1">
    <location>
        <begin position="1"/>
        <end position="19"/>
    </location>
</feature>
<dbReference type="Gene3D" id="2.10.70.110">
    <property type="match status" value="1"/>
</dbReference>
<name>L2FQQ7_COLFN</name>
<dbReference type="AlphaFoldDB" id="L2FQQ7"/>
<proteinExistence type="predicted"/>
<keyword evidence="1" id="KW-0732">Signal</keyword>
<sequence>MRVTELVILSACFAGVTMAQDTGCQIELLNINQQVVDSVCIPHDGVRPMRDATAPKGVINYAVKVNSSCGAGLAAGNLANGASLRNAGPYPGHSRRQEHKLTVKLVSRAIFATVSFMPQSFL</sequence>
<reference evidence="3" key="1">
    <citation type="submission" date="2012-08" db="EMBL/GenBank/DDBJ databases">
        <title>Genome analysis of Colletotrichum orbiculare and Colletotrichum fructicola.</title>
        <authorList>
            <person name="Gan P.H.P."/>
            <person name="Ikeda K."/>
            <person name="Irieda H."/>
            <person name="Narusaka M."/>
            <person name="O'Connell R.J."/>
            <person name="Narusaka Y."/>
            <person name="Takano Y."/>
            <person name="Kubo Y."/>
            <person name="Shirasu K."/>
        </authorList>
    </citation>
    <scope>NUCLEOTIDE SEQUENCE</scope>
    <source>
        <strain evidence="3">Nara gc5</strain>
    </source>
</reference>
<feature type="domain" description="ToxB-like N-terminal ascomycota" evidence="2">
    <location>
        <begin position="24"/>
        <end position="86"/>
    </location>
</feature>
<organism evidence="3">
    <name type="scientific">Colletotrichum fructicola (strain Nara gc5)</name>
    <name type="common">Anthracnose fungus</name>
    <name type="synonym">Colletotrichum gloeosporioides (strain Nara gc5)</name>
    <dbReference type="NCBI Taxonomy" id="1213859"/>
    <lineage>
        <taxon>Eukaryota</taxon>
        <taxon>Fungi</taxon>
        <taxon>Dikarya</taxon>
        <taxon>Ascomycota</taxon>
        <taxon>Pezizomycotina</taxon>
        <taxon>Sordariomycetes</taxon>
        <taxon>Hypocreomycetidae</taxon>
        <taxon>Glomerellales</taxon>
        <taxon>Glomerellaceae</taxon>
        <taxon>Colletotrichum</taxon>
        <taxon>Colletotrichum gloeosporioides species complex</taxon>
    </lineage>
</organism>
<evidence type="ECO:0000259" key="2">
    <source>
        <dbReference type="Pfam" id="PF18224"/>
    </source>
</evidence>
<feature type="chain" id="PRO_5003958893" description="ToxB-like N-terminal ascomycota domain-containing protein" evidence="1">
    <location>
        <begin position="20"/>
        <end position="122"/>
    </location>
</feature>
<evidence type="ECO:0000313" key="3">
    <source>
        <dbReference type="EMBL" id="ELA28490.1"/>
    </source>
</evidence>
<dbReference type="EMBL" id="KB020918">
    <property type="protein sequence ID" value="ELA28490.1"/>
    <property type="molecule type" value="Genomic_DNA"/>
</dbReference>
<protein>
    <recommendedName>
        <fullName evidence="2">ToxB-like N-terminal ascomycota domain-containing protein</fullName>
    </recommendedName>
</protein>
<dbReference type="Pfam" id="PF18224">
    <property type="entry name" value="ToxB_N"/>
    <property type="match status" value="1"/>
</dbReference>
<gene>
    <name evidence="3" type="ORF">CGGC5_10863</name>
</gene>
<accession>L2FQQ7</accession>
<evidence type="ECO:0000256" key="1">
    <source>
        <dbReference type="SAM" id="SignalP"/>
    </source>
</evidence>